<name>A0A9D1REQ6_9FIRM</name>
<proteinExistence type="predicted"/>
<reference evidence="1" key="2">
    <citation type="submission" date="2021-04" db="EMBL/GenBank/DDBJ databases">
        <authorList>
            <person name="Gilroy R."/>
        </authorList>
    </citation>
    <scope>NUCLEOTIDE SEQUENCE</scope>
    <source>
        <strain evidence="1">421</strain>
    </source>
</reference>
<reference evidence="1" key="1">
    <citation type="journal article" date="2021" name="PeerJ">
        <title>Extensive microbial diversity within the chicken gut microbiome revealed by metagenomics and culture.</title>
        <authorList>
            <person name="Gilroy R."/>
            <person name="Ravi A."/>
            <person name="Getino M."/>
            <person name="Pursley I."/>
            <person name="Horton D.L."/>
            <person name="Alikhan N.F."/>
            <person name="Baker D."/>
            <person name="Gharbi K."/>
            <person name="Hall N."/>
            <person name="Watson M."/>
            <person name="Adriaenssens E.M."/>
            <person name="Foster-Nyarko E."/>
            <person name="Jarju S."/>
            <person name="Secka A."/>
            <person name="Antonio M."/>
            <person name="Oren A."/>
            <person name="Chaudhuri R.R."/>
            <person name="La Ragione R."/>
            <person name="Hildebrand F."/>
            <person name="Pallen M.J."/>
        </authorList>
    </citation>
    <scope>NUCLEOTIDE SEQUENCE</scope>
    <source>
        <strain evidence="1">421</strain>
    </source>
</reference>
<protein>
    <submittedName>
        <fullName evidence="1">DUF4364 family protein</fullName>
    </submittedName>
</protein>
<organism evidence="1 2">
    <name type="scientific">Candidatus Eubacterium faecipullorum</name>
    <dbReference type="NCBI Taxonomy" id="2838571"/>
    <lineage>
        <taxon>Bacteria</taxon>
        <taxon>Bacillati</taxon>
        <taxon>Bacillota</taxon>
        <taxon>Clostridia</taxon>
        <taxon>Eubacteriales</taxon>
        <taxon>Eubacteriaceae</taxon>
        <taxon>Eubacterium</taxon>
    </lineage>
</organism>
<dbReference type="InterPro" id="IPR025374">
    <property type="entry name" value="DUF4364"/>
</dbReference>
<dbReference type="AlphaFoldDB" id="A0A9D1REQ6"/>
<comment type="caution">
    <text evidence="1">The sequence shown here is derived from an EMBL/GenBank/DDBJ whole genome shotgun (WGS) entry which is preliminary data.</text>
</comment>
<dbReference type="Proteomes" id="UP000824205">
    <property type="component" value="Unassembled WGS sequence"/>
</dbReference>
<evidence type="ECO:0000313" key="2">
    <source>
        <dbReference type="Proteomes" id="UP000824205"/>
    </source>
</evidence>
<gene>
    <name evidence="1" type="ORF">IAA48_06290</name>
</gene>
<accession>A0A9D1REQ6</accession>
<evidence type="ECO:0000313" key="1">
    <source>
        <dbReference type="EMBL" id="HIW86090.1"/>
    </source>
</evidence>
<dbReference type="Pfam" id="PF14277">
    <property type="entry name" value="DUF4364"/>
    <property type="match status" value="1"/>
</dbReference>
<sequence>MNDNEKENLDFDALPYGSSDGLHSRMDIMLLICYVVVYTKERLTDEVLIKTMVEGEFANYFETTSALQKIKDKGLIEVNENGCLKPANNCEYFVELVENELPYSMRTRAVELAAKLAVKALFRQENNVEVTRSGDDYIVTMHMTDCGKDFMVLSLTVPSAAQAEMFKEKFYADPVKVYSNLIDSLFSNEE</sequence>
<dbReference type="EMBL" id="DXGE01000026">
    <property type="protein sequence ID" value="HIW86090.1"/>
    <property type="molecule type" value="Genomic_DNA"/>
</dbReference>